<dbReference type="FunCoup" id="A0A200Q7V2">
    <property type="interactions" value="2817"/>
</dbReference>
<dbReference type="InterPro" id="IPR036322">
    <property type="entry name" value="WD40_repeat_dom_sf"/>
</dbReference>
<evidence type="ECO:0000256" key="7">
    <source>
        <dbReference type="ARBA" id="ARBA00023242"/>
    </source>
</evidence>
<comment type="caution">
    <text evidence="11">The sequence shown here is derived from an EMBL/GenBank/DDBJ whole genome shotgun (WGS) entry which is preliminary data.</text>
</comment>
<evidence type="ECO:0000313" key="11">
    <source>
        <dbReference type="EMBL" id="OVA06566.1"/>
    </source>
</evidence>
<comment type="similarity">
    <text evidence="2">Belongs to the WD repeat RRP9 family.</text>
</comment>
<dbReference type="FunFam" id="2.130.10.10:FF:000483">
    <property type="entry name" value="U3 snoRNP-associated protein-like EMB2271"/>
    <property type="match status" value="1"/>
</dbReference>
<evidence type="ECO:0000256" key="3">
    <source>
        <dbReference type="ARBA" id="ARBA00022552"/>
    </source>
</evidence>
<keyword evidence="3" id="KW-0698">rRNA processing</keyword>
<evidence type="ECO:0000256" key="4">
    <source>
        <dbReference type="ARBA" id="ARBA00022574"/>
    </source>
</evidence>
<feature type="compositionally biased region" description="Basic residues" evidence="10">
    <location>
        <begin position="1"/>
        <end position="20"/>
    </location>
</feature>
<evidence type="ECO:0000256" key="2">
    <source>
        <dbReference type="ARBA" id="ARBA00006777"/>
    </source>
</evidence>
<dbReference type="PROSITE" id="PS00678">
    <property type="entry name" value="WD_REPEATS_1"/>
    <property type="match status" value="2"/>
</dbReference>
<feature type="region of interest" description="Disordered" evidence="10">
    <location>
        <begin position="1"/>
        <end position="82"/>
    </location>
</feature>
<dbReference type="PROSITE" id="PS50082">
    <property type="entry name" value="WD_REPEATS_2"/>
    <property type="match status" value="4"/>
</dbReference>
<dbReference type="InterPro" id="IPR015943">
    <property type="entry name" value="WD40/YVTN_repeat-like_dom_sf"/>
</dbReference>
<dbReference type="SUPFAM" id="SSF50978">
    <property type="entry name" value="WD40 repeat-like"/>
    <property type="match status" value="1"/>
</dbReference>
<dbReference type="OrthoDB" id="189968at2759"/>
<keyword evidence="5" id="KW-0677">Repeat</keyword>
<evidence type="ECO:0000256" key="10">
    <source>
        <dbReference type="SAM" id="MobiDB-lite"/>
    </source>
</evidence>
<dbReference type="GO" id="GO:0034511">
    <property type="term" value="F:U3 snoRNA binding"/>
    <property type="evidence" value="ECO:0007669"/>
    <property type="project" value="InterPro"/>
</dbReference>
<keyword evidence="8" id="KW-0687">Ribonucleoprotein</keyword>
<organism evidence="11 12">
    <name type="scientific">Macleaya cordata</name>
    <name type="common">Five-seeded plume-poppy</name>
    <name type="synonym">Bocconia cordata</name>
    <dbReference type="NCBI Taxonomy" id="56857"/>
    <lineage>
        <taxon>Eukaryota</taxon>
        <taxon>Viridiplantae</taxon>
        <taxon>Streptophyta</taxon>
        <taxon>Embryophyta</taxon>
        <taxon>Tracheophyta</taxon>
        <taxon>Spermatophyta</taxon>
        <taxon>Magnoliopsida</taxon>
        <taxon>Ranunculales</taxon>
        <taxon>Papaveraceae</taxon>
        <taxon>Papaveroideae</taxon>
        <taxon>Macleaya</taxon>
    </lineage>
</organism>
<dbReference type="InterPro" id="IPR020472">
    <property type="entry name" value="WD40_PAC1"/>
</dbReference>
<protein>
    <submittedName>
        <fullName evidence="11">WD40 repeat</fullName>
    </submittedName>
</protein>
<feature type="compositionally biased region" description="Acidic residues" evidence="10">
    <location>
        <begin position="47"/>
        <end position="58"/>
    </location>
</feature>
<keyword evidence="7" id="KW-0539">Nucleus</keyword>
<reference evidence="11 12" key="1">
    <citation type="journal article" date="2017" name="Mol. Plant">
        <title>The Genome of Medicinal Plant Macleaya cordata Provides New Insights into Benzylisoquinoline Alkaloids Metabolism.</title>
        <authorList>
            <person name="Liu X."/>
            <person name="Liu Y."/>
            <person name="Huang P."/>
            <person name="Ma Y."/>
            <person name="Qing Z."/>
            <person name="Tang Q."/>
            <person name="Cao H."/>
            <person name="Cheng P."/>
            <person name="Zheng Y."/>
            <person name="Yuan Z."/>
            <person name="Zhou Y."/>
            <person name="Liu J."/>
            <person name="Tang Z."/>
            <person name="Zhuo Y."/>
            <person name="Zhang Y."/>
            <person name="Yu L."/>
            <person name="Huang J."/>
            <person name="Yang P."/>
            <person name="Peng Q."/>
            <person name="Zhang J."/>
            <person name="Jiang W."/>
            <person name="Zhang Z."/>
            <person name="Lin K."/>
            <person name="Ro D.K."/>
            <person name="Chen X."/>
            <person name="Xiong X."/>
            <person name="Shang Y."/>
            <person name="Huang S."/>
            <person name="Zeng J."/>
        </authorList>
    </citation>
    <scope>NUCLEOTIDE SEQUENCE [LARGE SCALE GENOMIC DNA]</scope>
    <source>
        <strain evidence="12">cv. BLH2017</strain>
        <tissue evidence="11">Root</tissue>
    </source>
</reference>
<evidence type="ECO:0000256" key="5">
    <source>
        <dbReference type="ARBA" id="ARBA00022737"/>
    </source>
</evidence>
<evidence type="ECO:0000256" key="9">
    <source>
        <dbReference type="PROSITE-ProRule" id="PRU00221"/>
    </source>
</evidence>
<dbReference type="InterPro" id="IPR019775">
    <property type="entry name" value="WD40_repeat_CS"/>
</dbReference>
<dbReference type="Proteomes" id="UP000195402">
    <property type="component" value="Unassembled WGS sequence"/>
</dbReference>
<comment type="subcellular location">
    <subcellularLocation>
        <location evidence="1">Nucleus</location>
        <location evidence="1">Nucleolus</location>
    </subcellularLocation>
</comment>
<feature type="region of interest" description="Disordered" evidence="10">
    <location>
        <begin position="97"/>
        <end position="121"/>
    </location>
</feature>
<evidence type="ECO:0000256" key="8">
    <source>
        <dbReference type="ARBA" id="ARBA00023274"/>
    </source>
</evidence>
<dbReference type="PROSITE" id="PS50294">
    <property type="entry name" value="WD_REPEATS_REGION"/>
    <property type="match status" value="3"/>
</dbReference>
<dbReference type="PANTHER" id="PTHR19865">
    <property type="entry name" value="U3 SMALL NUCLEOLAR RNA INTERACTING PROTEIN 2"/>
    <property type="match status" value="1"/>
</dbReference>
<dbReference type="InterPro" id="IPR001680">
    <property type="entry name" value="WD40_rpt"/>
</dbReference>
<feature type="repeat" description="WD" evidence="9">
    <location>
        <begin position="363"/>
        <end position="377"/>
    </location>
</feature>
<dbReference type="EMBL" id="MVGT01002781">
    <property type="protein sequence ID" value="OVA06566.1"/>
    <property type="molecule type" value="Genomic_DNA"/>
</dbReference>
<feature type="repeat" description="WD" evidence="9">
    <location>
        <begin position="263"/>
        <end position="304"/>
    </location>
</feature>
<dbReference type="SMART" id="SM00320">
    <property type="entry name" value="WD40"/>
    <property type="match status" value="6"/>
</dbReference>
<accession>A0A200Q7V2</accession>
<proteinExistence type="inferred from homology"/>
<dbReference type="PANTHER" id="PTHR19865:SF0">
    <property type="entry name" value="U3 SMALL NUCLEOLAR RNA-INTERACTING PROTEIN 2"/>
    <property type="match status" value="1"/>
</dbReference>
<dbReference type="InParanoid" id="A0A200Q7V2"/>
<keyword evidence="12" id="KW-1185">Reference proteome</keyword>
<dbReference type="OMA" id="CSLRIWK"/>
<dbReference type="STRING" id="56857.A0A200Q7V2"/>
<evidence type="ECO:0000313" key="12">
    <source>
        <dbReference type="Proteomes" id="UP000195402"/>
    </source>
</evidence>
<dbReference type="InterPro" id="IPR039241">
    <property type="entry name" value="Rrp9-like"/>
</dbReference>
<dbReference type="PRINTS" id="PR00320">
    <property type="entry name" value="GPROTEINBRPT"/>
</dbReference>
<evidence type="ECO:0000256" key="1">
    <source>
        <dbReference type="ARBA" id="ARBA00004604"/>
    </source>
</evidence>
<keyword evidence="4 9" id="KW-0853">WD repeat</keyword>
<name>A0A200Q7V2_MACCD</name>
<feature type="repeat" description="WD" evidence="9">
    <location>
        <begin position="228"/>
        <end position="262"/>
    </location>
</feature>
<sequence length="588" mass="66027">MKNKVTKKKPTSGKGTRKKPFTLEQDSFFSHDSKRRRKLENDNGIIESEESDDDDEEEGRFNQANGGEEEESEFAAETADEKRHKLAEAYLKKIREIAQREQEEEDDEGGETDEDEKAGKRDSMVAEMLQQEQLEESGRVRRLIASRVQKPEALDEFRVLVRHRQSVTAIALSEDDLTGFSASKDGNIIQWDVDSGKSGKYVWPNKEIMSSHGAKNPQNPAKKWSKHVLSIAVSSDGRYLATGGLDRHVHLWDTRTRQHIQAFPGHRGPVSCLTFRQGTAELISGSFDRTIKLWNVEDRAYMDTLFGHQGEILTIDCLRKERLLTVGRDRTMRLWKVPEESQLVFRAPATSLECCCFISNDEFLSGSDDGSVELWNLLRKKPAYIVKNAHPVLAFDDEFATKDYRMPYGDEAAENGNVKAERYCSSAHSWVSSVSVCRSSDLVASGAGNGVVCLWAVDSEAKSVQPLHDLPVVGFVNALVFAKSGRFLVAGVGQEPRLGRWGRIPATHNGVLVHPLRLSEEADFSFGSARVTEKVTEFGTERTIYNEIYNTLGWDANYIASATEVAIPCHDLASRKDHDDEKRIMPTP</sequence>
<keyword evidence="6" id="KW-0694">RNA-binding</keyword>
<dbReference type="AlphaFoldDB" id="A0A200Q7V2"/>
<feature type="repeat" description="WD" evidence="9">
    <location>
        <begin position="160"/>
        <end position="201"/>
    </location>
</feature>
<dbReference type="Pfam" id="PF00400">
    <property type="entry name" value="WD40"/>
    <property type="match status" value="6"/>
</dbReference>
<gene>
    <name evidence="11" type="ORF">BVC80_7223g1</name>
</gene>
<feature type="compositionally biased region" description="Acidic residues" evidence="10">
    <location>
        <begin position="102"/>
        <end position="116"/>
    </location>
</feature>
<evidence type="ECO:0000256" key="6">
    <source>
        <dbReference type="ARBA" id="ARBA00022884"/>
    </source>
</evidence>
<dbReference type="GO" id="GO:0006364">
    <property type="term" value="P:rRNA processing"/>
    <property type="evidence" value="ECO:0007669"/>
    <property type="project" value="UniProtKB-KW"/>
</dbReference>
<dbReference type="GO" id="GO:0032040">
    <property type="term" value="C:small-subunit processome"/>
    <property type="evidence" value="ECO:0007669"/>
    <property type="project" value="TreeGrafter"/>
</dbReference>
<dbReference type="Gene3D" id="2.130.10.10">
    <property type="entry name" value="YVTN repeat-like/Quinoprotein amine dehydrogenase"/>
    <property type="match status" value="1"/>
</dbReference>